<sequence length="161" mass="17809">MPASDAHCRPGGRGPESHLLIPGDVLGLEEKRVSLPCDAPCVLIEQSAADAITTALLLLTVPVPPAIPAALTTAIVYARRRLKHKNIFCISPQRINICGQINLVCFDKVRNIARRLGRSQARRCLALTRLQQHLCMQQQQQVRCLRRFPAGILVPRIRQGL</sequence>
<dbReference type="InterPro" id="IPR023298">
    <property type="entry name" value="ATPase_P-typ_TM_dom_sf"/>
</dbReference>
<keyword evidence="5" id="KW-0460">Magnesium</keyword>
<dbReference type="AlphaFoldDB" id="A0A7M4F2A6"/>
<dbReference type="GO" id="GO:0046872">
    <property type="term" value="F:metal ion binding"/>
    <property type="evidence" value="ECO:0007669"/>
    <property type="project" value="UniProtKB-KW"/>
</dbReference>
<evidence type="ECO:0000256" key="6">
    <source>
        <dbReference type="ARBA" id="ARBA00022967"/>
    </source>
</evidence>
<evidence type="ECO:0000256" key="3">
    <source>
        <dbReference type="ARBA" id="ARBA00022741"/>
    </source>
</evidence>
<dbReference type="SUPFAM" id="SSF81665">
    <property type="entry name" value="Calcium ATPase, transmembrane domain M"/>
    <property type="match status" value="1"/>
</dbReference>
<protein>
    <submittedName>
        <fullName evidence="8">Uncharacterized protein</fullName>
    </submittedName>
</protein>
<keyword evidence="9" id="KW-1185">Reference proteome</keyword>
<proteinExistence type="predicted"/>
<evidence type="ECO:0000256" key="4">
    <source>
        <dbReference type="ARBA" id="ARBA00022840"/>
    </source>
</evidence>
<dbReference type="PANTHER" id="PTHR45630:SF4">
    <property type="entry name" value="CATION-TRANSPORTING ATPASE 13A5-RELATED"/>
    <property type="match status" value="1"/>
</dbReference>
<keyword evidence="4" id="KW-0067">ATP-binding</keyword>
<name>A0A7M4F2A6_CROPO</name>
<dbReference type="GO" id="GO:0005524">
    <property type="term" value="F:ATP binding"/>
    <property type="evidence" value="ECO:0007669"/>
    <property type="project" value="UniProtKB-KW"/>
</dbReference>
<evidence type="ECO:0000313" key="9">
    <source>
        <dbReference type="Proteomes" id="UP000594220"/>
    </source>
</evidence>
<dbReference type="PANTHER" id="PTHR45630">
    <property type="entry name" value="CATION-TRANSPORTING ATPASE-RELATED"/>
    <property type="match status" value="1"/>
</dbReference>
<dbReference type="Proteomes" id="UP000594220">
    <property type="component" value="Unplaced"/>
</dbReference>
<keyword evidence="7" id="KW-1133">Transmembrane helix</keyword>
<accession>A0A7M4F2A6</accession>
<organism evidence="8 9">
    <name type="scientific">Crocodylus porosus</name>
    <name type="common">Saltwater crocodile</name>
    <name type="synonym">Estuarine crocodile</name>
    <dbReference type="NCBI Taxonomy" id="8502"/>
    <lineage>
        <taxon>Eukaryota</taxon>
        <taxon>Metazoa</taxon>
        <taxon>Chordata</taxon>
        <taxon>Craniata</taxon>
        <taxon>Vertebrata</taxon>
        <taxon>Euteleostomi</taxon>
        <taxon>Archelosauria</taxon>
        <taxon>Archosauria</taxon>
        <taxon>Crocodylia</taxon>
        <taxon>Longirostres</taxon>
        <taxon>Crocodylidae</taxon>
        <taxon>Crocodylus</taxon>
    </lineage>
</organism>
<evidence type="ECO:0000256" key="2">
    <source>
        <dbReference type="ARBA" id="ARBA00022723"/>
    </source>
</evidence>
<dbReference type="GO" id="GO:0140358">
    <property type="term" value="F:P-type transmembrane transporter activity"/>
    <property type="evidence" value="ECO:0007669"/>
    <property type="project" value="InterPro"/>
</dbReference>
<dbReference type="GO" id="GO:0015203">
    <property type="term" value="F:polyamine transmembrane transporter activity"/>
    <property type="evidence" value="ECO:0007669"/>
    <property type="project" value="TreeGrafter"/>
</dbReference>
<evidence type="ECO:0000313" key="8">
    <source>
        <dbReference type="Ensembl" id="ENSCPRP00005018416.1"/>
    </source>
</evidence>
<keyword evidence="6" id="KW-1278">Translocase</keyword>
<evidence type="ECO:0000256" key="7">
    <source>
        <dbReference type="SAM" id="Phobius"/>
    </source>
</evidence>
<reference evidence="8" key="1">
    <citation type="submission" date="2025-08" db="UniProtKB">
        <authorList>
            <consortium name="Ensembl"/>
        </authorList>
    </citation>
    <scope>IDENTIFICATION</scope>
</reference>
<dbReference type="GO" id="GO:0006874">
    <property type="term" value="P:intracellular calcium ion homeostasis"/>
    <property type="evidence" value="ECO:0007669"/>
    <property type="project" value="TreeGrafter"/>
</dbReference>
<dbReference type="GO" id="GO:0019829">
    <property type="term" value="F:ATPase-coupled monoatomic cation transmembrane transporter activity"/>
    <property type="evidence" value="ECO:0007669"/>
    <property type="project" value="TreeGrafter"/>
</dbReference>
<evidence type="ECO:0000256" key="1">
    <source>
        <dbReference type="ARBA" id="ARBA00004141"/>
    </source>
</evidence>
<dbReference type="GO" id="GO:0031902">
    <property type="term" value="C:late endosome membrane"/>
    <property type="evidence" value="ECO:0007669"/>
    <property type="project" value="TreeGrafter"/>
</dbReference>
<comment type="subcellular location">
    <subcellularLocation>
        <location evidence="1">Membrane</location>
        <topology evidence="1">Multi-pass membrane protein</topology>
    </subcellularLocation>
</comment>
<keyword evidence="7" id="KW-0812">Transmembrane</keyword>
<keyword evidence="2" id="KW-0479">Metal-binding</keyword>
<keyword evidence="3" id="KW-0547">Nucleotide-binding</keyword>
<dbReference type="GeneTree" id="ENSGT00940000160327"/>
<dbReference type="InterPro" id="IPR006544">
    <property type="entry name" value="P-type_TPase_V"/>
</dbReference>
<feature type="transmembrane region" description="Helical" evidence="7">
    <location>
        <begin position="55"/>
        <end position="78"/>
    </location>
</feature>
<dbReference type="Ensembl" id="ENSCPRT00005021553.1">
    <property type="protein sequence ID" value="ENSCPRP00005018416.1"/>
    <property type="gene ID" value="ENSCPRG00005012857.1"/>
</dbReference>
<keyword evidence="7" id="KW-0472">Membrane</keyword>
<evidence type="ECO:0000256" key="5">
    <source>
        <dbReference type="ARBA" id="ARBA00022842"/>
    </source>
</evidence>
<reference evidence="8" key="2">
    <citation type="submission" date="2025-09" db="UniProtKB">
        <authorList>
            <consortium name="Ensembl"/>
        </authorList>
    </citation>
    <scope>IDENTIFICATION</scope>
</reference>